<evidence type="ECO:0000313" key="1">
    <source>
        <dbReference type="EMBL" id="KAJ7636256.1"/>
    </source>
</evidence>
<accession>A0AAD7FT56</accession>
<gene>
    <name evidence="1" type="ORF">FB45DRAFT_1055727</name>
</gene>
<name>A0AAD7FT56_9AGAR</name>
<evidence type="ECO:0000313" key="2">
    <source>
        <dbReference type="Proteomes" id="UP001221142"/>
    </source>
</evidence>
<proteinExistence type="predicted"/>
<sequence>MSPVRALGIYKCPPHLSREVFIKKCEAIMDAVLASPVGQRHLVKYELLVPNESASEHLDTLGMPSHQGTVVMVAEWASHEGMVEASTDATLVKNLKAAQDEFGIHLDGTTFAVDVIVKK</sequence>
<keyword evidence="2" id="KW-1185">Reference proteome</keyword>
<protein>
    <submittedName>
        <fullName evidence="1">Uncharacterized protein</fullName>
    </submittedName>
</protein>
<reference evidence="1" key="1">
    <citation type="submission" date="2023-03" db="EMBL/GenBank/DDBJ databases">
        <title>Massive genome expansion in bonnet fungi (Mycena s.s.) driven by repeated elements and novel gene families across ecological guilds.</title>
        <authorList>
            <consortium name="Lawrence Berkeley National Laboratory"/>
            <person name="Harder C.B."/>
            <person name="Miyauchi S."/>
            <person name="Viragh M."/>
            <person name="Kuo A."/>
            <person name="Thoen E."/>
            <person name="Andreopoulos B."/>
            <person name="Lu D."/>
            <person name="Skrede I."/>
            <person name="Drula E."/>
            <person name="Henrissat B."/>
            <person name="Morin E."/>
            <person name="Kohler A."/>
            <person name="Barry K."/>
            <person name="LaButti K."/>
            <person name="Morin E."/>
            <person name="Salamov A."/>
            <person name="Lipzen A."/>
            <person name="Mereny Z."/>
            <person name="Hegedus B."/>
            <person name="Baldrian P."/>
            <person name="Stursova M."/>
            <person name="Weitz H."/>
            <person name="Taylor A."/>
            <person name="Grigoriev I.V."/>
            <person name="Nagy L.G."/>
            <person name="Martin F."/>
            <person name="Kauserud H."/>
        </authorList>
    </citation>
    <scope>NUCLEOTIDE SEQUENCE</scope>
    <source>
        <strain evidence="1">9284</strain>
    </source>
</reference>
<organism evidence="1 2">
    <name type="scientific">Roridomyces roridus</name>
    <dbReference type="NCBI Taxonomy" id="1738132"/>
    <lineage>
        <taxon>Eukaryota</taxon>
        <taxon>Fungi</taxon>
        <taxon>Dikarya</taxon>
        <taxon>Basidiomycota</taxon>
        <taxon>Agaricomycotina</taxon>
        <taxon>Agaricomycetes</taxon>
        <taxon>Agaricomycetidae</taxon>
        <taxon>Agaricales</taxon>
        <taxon>Marasmiineae</taxon>
        <taxon>Mycenaceae</taxon>
        <taxon>Roridomyces</taxon>
    </lineage>
</organism>
<dbReference type="AlphaFoldDB" id="A0AAD7FT56"/>
<dbReference type="EMBL" id="JARKIF010000006">
    <property type="protein sequence ID" value="KAJ7636256.1"/>
    <property type="molecule type" value="Genomic_DNA"/>
</dbReference>
<comment type="caution">
    <text evidence="1">The sequence shown here is derived from an EMBL/GenBank/DDBJ whole genome shotgun (WGS) entry which is preliminary data.</text>
</comment>
<dbReference type="Proteomes" id="UP001221142">
    <property type="component" value="Unassembled WGS sequence"/>
</dbReference>